<accession>A0A5D0TSS3</accession>
<organism evidence="1 2">
    <name type="scientific">Actinomadura syzygii</name>
    <dbReference type="NCBI Taxonomy" id="1427538"/>
    <lineage>
        <taxon>Bacteria</taxon>
        <taxon>Bacillati</taxon>
        <taxon>Actinomycetota</taxon>
        <taxon>Actinomycetes</taxon>
        <taxon>Streptosporangiales</taxon>
        <taxon>Thermomonosporaceae</taxon>
        <taxon>Actinomadura</taxon>
    </lineage>
</organism>
<reference evidence="1 2" key="1">
    <citation type="submission" date="2019-08" db="EMBL/GenBank/DDBJ databases">
        <title>Actinomadura sp. nov. CYP1-5 isolated from mountain soil.</title>
        <authorList>
            <person name="Songsumanus A."/>
            <person name="Kuncharoen N."/>
            <person name="Kudo T."/>
            <person name="Yuki M."/>
            <person name="Igarashi Y."/>
            <person name="Tanasupawat S."/>
        </authorList>
    </citation>
    <scope>NUCLEOTIDE SEQUENCE [LARGE SCALE GENOMIC DNA]</scope>
    <source>
        <strain evidence="1 2">GKU157</strain>
    </source>
</reference>
<evidence type="ECO:0000313" key="1">
    <source>
        <dbReference type="EMBL" id="TYC07899.1"/>
    </source>
</evidence>
<name>A0A5D0TSS3_9ACTN</name>
<dbReference type="AlphaFoldDB" id="A0A5D0TSS3"/>
<keyword evidence="2" id="KW-1185">Reference proteome</keyword>
<gene>
    <name evidence="1" type="ORF">FXF65_40930</name>
</gene>
<dbReference type="OrthoDB" id="9778153at2"/>
<sequence>MSALLARLIDDAALFPPKPVPPGSVPRGRVRQERVPLDEALPTYRRAARHPAAGRFLCPASRFAELRARLVPEDLLDLGLVADSGIEDLSATLDAARGEPRVRVSALRVPLPGDADQARAAAVTIARLPPDAPAHIEVRPSPGWRDALDRVAAARDRGAPLGAAFHTSGAVEGLAAFISACAERDLPFVLAGGQDGPGPGPLNALLAAAVAGTGAGDVRDALSRTDPGDVITDLLTLGEDEADGARRLLSAYGTPEIEAALSALRPMSITG</sequence>
<proteinExistence type="predicted"/>
<dbReference type="RefSeq" id="WP_148355863.1">
    <property type="nucleotide sequence ID" value="NZ_JBHSBF010000048.1"/>
</dbReference>
<comment type="caution">
    <text evidence="1">The sequence shown here is derived from an EMBL/GenBank/DDBJ whole genome shotgun (WGS) entry which is preliminary data.</text>
</comment>
<dbReference type="EMBL" id="VSFF01000019">
    <property type="protein sequence ID" value="TYC07899.1"/>
    <property type="molecule type" value="Genomic_DNA"/>
</dbReference>
<dbReference type="Proteomes" id="UP000322634">
    <property type="component" value="Unassembled WGS sequence"/>
</dbReference>
<protein>
    <submittedName>
        <fullName evidence="1">Uncharacterized protein</fullName>
    </submittedName>
</protein>
<evidence type="ECO:0000313" key="2">
    <source>
        <dbReference type="Proteomes" id="UP000322634"/>
    </source>
</evidence>